<dbReference type="GO" id="GO:0051287">
    <property type="term" value="F:NAD binding"/>
    <property type="evidence" value="ECO:0007669"/>
    <property type="project" value="InterPro"/>
</dbReference>
<evidence type="ECO:0000256" key="1">
    <source>
        <dbReference type="ARBA" id="ARBA00005854"/>
    </source>
</evidence>
<dbReference type="PROSITE" id="PS00671">
    <property type="entry name" value="D_2_HYDROXYACID_DH_3"/>
    <property type="match status" value="1"/>
</dbReference>
<evidence type="ECO:0000313" key="7">
    <source>
        <dbReference type="EMBL" id="QDX27345.1"/>
    </source>
</evidence>
<evidence type="ECO:0000256" key="2">
    <source>
        <dbReference type="ARBA" id="ARBA00023002"/>
    </source>
</evidence>
<evidence type="ECO:0000256" key="4">
    <source>
        <dbReference type="RuleBase" id="RU003719"/>
    </source>
</evidence>
<dbReference type="Proteomes" id="UP000318055">
    <property type="component" value="Chromosome"/>
</dbReference>
<dbReference type="InterPro" id="IPR006140">
    <property type="entry name" value="D-isomer_DH_NAD-bd"/>
</dbReference>
<sequence length="332" mass="35522">MMSGRRVVVTQRFFDDATIAYLEANGCEVVVADLPPGMADGGLDHDALVETVRGAAGWIVGHARVTRELMTALPELQVISRRGVGYERVDLEAARDLGRVVCIAVGGNDATVADHAVALMLAVGHRFRETQERMIAGDFAILTGNDLFEKAVGIVGMGRIGRSLARRLQGFDCRILASTRAGLSDAAPPGVEWVDLDTLVRESDYISIHAPLTDETRFLFDATRIAQMKRSAYLINTARGGLVDDRALLHALRNGVIAGAGLDVYVSESDPAMQEVTEALIRLPNVVATPHSGASTHEGLARTNMAAARSVVAVLDGRDPQPECVVADGRCK</sequence>
<dbReference type="InterPro" id="IPR036291">
    <property type="entry name" value="NAD(P)-bd_dom_sf"/>
</dbReference>
<dbReference type="Gene3D" id="3.40.50.720">
    <property type="entry name" value="NAD(P)-binding Rossmann-like Domain"/>
    <property type="match status" value="2"/>
</dbReference>
<dbReference type="GO" id="GO:0016618">
    <property type="term" value="F:hydroxypyruvate reductase [NAD(P)H] activity"/>
    <property type="evidence" value="ECO:0007669"/>
    <property type="project" value="TreeGrafter"/>
</dbReference>
<evidence type="ECO:0000259" key="5">
    <source>
        <dbReference type="Pfam" id="PF00389"/>
    </source>
</evidence>
<dbReference type="Pfam" id="PF00389">
    <property type="entry name" value="2-Hacid_dh"/>
    <property type="match status" value="1"/>
</dbReference>
<dbReference type="InterPro" id="IPR006139">
    <property type="entry name" value="D-isomer_2_OHA_DH_cat_dom"/>
</dbReference>
<organism evidence="7 8">
    <name type="scientific">Sphingomonas suaedae</name>
    <dbReference type="NCBI Taxonomy" id="2599297"/>
    <lineage>
        <taxon>Bacteria</taxon>
        <taxon>Pseudomonadati</taxon>
        <taxon>Pseudomonadota</taxon>
        <taxon>Alphaproteobacteria</taxon>
        <taxon>Sphingomonadales</taxon>
        <taxon>Sphingomonadaceae</taxon>
        <taxon>Sphingomonas</taxon>
    </lineage>
</organism>
<reference evidence="7 8" key="1">
    <citation type="submission" date="2019-07" db="EMBL/GenBank/DDBJ databases">
        <title>Sphingomonas alkalisoli sp. nov., isolated from rhizosphere soil of Suaedae salsa.</title>
        <authorList>
            <person name="Zhang H."/>
            <person name="Xu L."/>
            <person name="Zhang J.-X."/>
            <person name="Sun J.-Q."/>
        </authorList>
    </citation>
    <scope>NUCLEOTIDE SEQUENCE [LARGE SCALE GENOMIC DNA]</scope>
    <source>
        <strain evidence="7 8">XS-10</strain>
    </source>
</reference>
<dbReference type="Pfam" id="PF02826">
    <property type="entry name" value="2-Hacid_dh_C"/>
    <property type="match status" value="1"/>
</dbReference>
<evidence type="ECO:0000313" key="8">
    <source>
        <dbReference type="Proteomes" id="UP000318055"/>
    </source>
</evidence>
<proteinExistence type="inferred from homology"/>
<protein>
    <submittedName>
        <fullName evidence="7">Hydroxyacid dehydrogenase</fullName>
    </submittedName>
</protein>
<dbReference type="SUPFAM" id="SSF52283">
    <property type="entry name" value="Formate/glycerate dehydrogenase catalytic domain-like"/>
    <property type="match status" value="1"/>
</dbReference>
<dbReference type="CDD" id="cd12172">
    <property type="entry name" value="PGDH_like_2"/>
    <property type="match status" value="1"/>
</dbReference>
<dbReference type="GO" id="GO:0030267">
    <property type="term" value="F:glyoxylate reductase (NADPH) activity"/>
    <property type="evidence" value="ECO:0007669"/>
    <property type="project" value="TreeGrafter"/>
</dbReference>
<feature type="domain" description="D-isomer specific 2-hydroxyacid dehydrogenase NAD-binding" evidence="6">
    <location>
        <begin position="117"/>
        <end position="293"/>
    </location>
</feature>
<dbReference type="RefSeq" id="WP_145848797.1">
    <property type="nucleotide sequence ID" value="NZ_CP042239.1"/>
</dbReference>
<dbReference type="GO" id="GO:0005829">
    <property type="term" value="C:cytosol"/>
    <property type="evidence" value="ECO:0007669"/>
    <property type="project" value="TreeGrafter"/>
</dbReference>
<accession>A0A518RIR6</accession>
<dbReference type="InterPro" id="IPR029753">
    <property type="entry name" value="D-isomer_DH_CS"/>
</dbReference>
<gene>
    <name evidence="7" type="ORF">FPZ54_15920</name>
</gene>
<dbReference type="SUPFAM" id="SSF51735">
    <property type="entry name" value="NAD(P)-binding Rossmann-fold domains"/>
    <property type="match status" value="1"/>
</dbReference>
<dbReference type="EMBL" id="CP042239">
    <property type="protein sequence ID" value="QDX27345.1"/>
    <property type="molecule type" value="Genomic_DNA"/>
</dbReference>
<dbReference type="KEGG" id="ssua:FPZ54_15920"/>
<dbReference type="PANTHER" id="PTHR10996:SF283">
    <property type="entry name" value="GLYOXYLATE_HYDROXYPYRUVATE REDUCTASE B"/>
    <property type="match status" value="1"/>
</dbReference>
<feature type="domain" description="D-isomer specific 2-hydroxyacid dehydrogenase catalytic" evidence="5">
    <location>
        <begin position="8"/>
        <end position="321"/>
    </location>
</feature>
<evidence type="ECO:0000256" key="3">
    <source>
        <dbReference type="ARBA" id="ARBA00023027"/>
    </source>
</evidence>
<dbReference type="PANTHER" id="PTHR10996">
    <property type="entry name" value="2-HYDROXYACID DEHYDROGENASE-RELATED"/>
    <property type="match status" value="1"/>
</dbReference>
<dbReference type="InterPro" id="IPR050223">
    <property type="entry name" value="D-isomer_2-hydroxyacid_DH"/>
</dbReference>
<comment type="similarity">
    <text evidence="1 4">Belongs to the D-isomer specific 2-hydroxyacid dehydrogenase family.</text>
</comment>
<keyword evidence="8" id="KW-1185">Reference proteome</keyword>
<dbReference type="FunFam" id="3.40.50.720:FF:000203">
    <property type="entry name" value="D-3-phosphoglycerate dehydrogenase (SerA)"/>
    <property type="match status" value="1"/>
</dbReference>
<dbReference type="AlphaFoldDB" id="A0A518RIR6"/>
<keyword evidence="3" id="KW-0520">NAD</keyword>
<name>A0A518RIR6_9SPHN</name>
<evidence type="ECO:0000259" key="6">
    <source>
        <dbReference type="Pfam" id="PF02826"/>
    </source>
</evidence>
<keyword evidence="2 4" id="KW-0560">Oxidoreductase</keyword>
<dbReference type="OrthoDB" id="9793626at2"/>